<reference evidence="1" key="1">
    <citation type="journal article" date="2022" name="bioRxiv">
        <title>Sequencing and chromosome-scale assembly of the giantPleurodeles waltlgenome.</title>
        <authorList>
            <person name="Brown T."/>
            <person name="Elewa A."/>
            <person name="Iarovenko S."/>
            <person name="Subramanian E."/>
            <person name="Araus A.J."/>
            <person name="Petzold A."/>
            <person name="Susuki M."/>
            <person name="Suzuki K.-i.T."/>
            <person name="Hayashi T."/>
            <person name="Toyoda A."/>
            <person name="Oliveira C."/>
            <person name="Osipova E."/>
            <person name="Leigh N.D."/>
            <person name="Simon A."/>
            <person name="Yun M.H."/>
        </authorList>
    </citation>
    <scope>NUCLEOTIDE SEQUENCE</scope>
    <source>
        <strain evidence="1">20211129_DDA</strain>
        <tissue evidence="1">Liver</tissue>
    </source>
</reference>
<dbReference type="EMBL" id="JANPWB010000010">
    <property type="protein sequence ID" value="KAJ1137138.1"/>
    <property type="molecule type" value="Genomic_DNA"/>
</dbReference>
<evidence type="ECO:0000313" key="2">
    <source>
        <dbReference type="Proteomes" id="UP001066276"/>
    </source>
</evidence>
<dbReference type="AlphaFoldDB" id="A0AAV7QA04"/>
<gene>
    <name evidence="1" type="ORF">NDU88_003551</name>
</gene>
<organism evidence="1 2">
    <name type="scientific">Pleurodeles waltl</name>
    <name type="common">Iberian ribbed newt</name>
    <dbReference type="NCBI Taxonomy" id="8319"/>
    <lineage>
        <taxon>Eukaryota</taxon>
        <taxon>Metazoa</taxon>
        <taxon>Chordata</taxon>
        <taxon>Craniata</taxon>
        <taxon>Vertebrata</taxon>
        <taxon>Euteleostomi</taxon>
        <taxon>Amphibia</taxon>
        <taxon>Batrachia</taxon>
        <taxon>Caudata</taxon>
        <taxon>Salamandroidea</taxon>
        <taxon>Salamandridae</taxon>
        <taxon>Pleurodelinae</taxon>
        <taxon>Pleurodeles</taxon>
    </lineage>
</organism>
<evidence type="ECO:0000313" key="1">
    <source>
        <dbReference type="EMBL" id="KAJ1137138.1"/>
    </source>
</evidence>
<accession>A0AAV7QA04</accession>
<dbReference type="Proteomes" id="UP001066276">
    <property type="component" value="Chromosome 6"/>
</dbReference>
<keyword evidence="2" id="KW-1185">Reference proteome</keyword>
<protein>
    <submittedName>
        <fullName evidence="1">Uncharacterized protein</fullName>
    </submittedName>
</protein>
<comment type="caution">
    <text evidence="1">The sequence shown here is derived from an EMBL/GenBank/DDBJ whole genome shotgun (WGS) entry which is preliminary data.</text>
</comment>
<name>A0AAV7QA04_PLEWA</name>
<proteinExistence type="predicted"/>
<sequence>MEKREICDEFTELRPERQKRPALFIRDPGEMRCHSDLMILQQEWTLSPCLQKNLPGLLMTEKAHDDWAGSPQGYGTRRADPVYSLELEWWRKGQSGKPWEQALEECFDIGAFLSLWYAKETDVVSLAPVLKIRELVLQGP</sequence>